<dbReference type="GO" id="GO:0010468">
    <property type="term" value="P:regulation of gene expression"/>
    <property type="evidence" value="ECO:0007669"/>
    <property type="project" value="UniProtKB-ARBA"/>
</dbReference>
<reference evidence="7 8" key="1">
    <citation type="submission" date="2015-06" db="EMBL/GenBank/DDBJ databases">
        <title>Draft genome of the ant-associated black yeast Phialophora attae CBS 131958.</title>
        <authorList>
            <person name="Moreno L.F."/>
            <person name="Stielow B.J."/>
            <person name="de Hoog S."/>
            <person name="Vicente V.A."/>
            <person name="Weiss V.A."/>
            <person name="de Vries M."/>
            <person name="Cruz L.M."/>
            <person name="Souza E.M."/>
        </authorList>
    </citation>
    <scope>NUCLEOTIDE SEQUENCE [LARGE SCALE GENOMIC DNA]</scope>
    <source>
        <strain evidence="7 8">CBS 131958</strain>
    </source>
</reference>
<feature type="region of interest" description="Disordered" evidence="6">
    <location>
        <begin position="203"/>
        <end position="270"/>
    </location>
</feature>
<dbReference type="Pfam" id="PF08598">
    <property type="entry name" value="Sds3"/>
    <property type="match status" value="1"/>
</dbReference>
<evidence type="ECO:0000256" key="3">
    <source>
        <dbReference type="ARBA" id="ARBA00023015"/>
    </source>
</evidence>
<evidence type="ECO:0000313" key="8">
    <source>
        <dbReference type="Proteomes" id="UP000038010"/>
    </source>
</evidence>
<dbReference type="Proteomes" id="UP000038010">
    <property type="component" value="Unassembled WGS sequence"/>
</dbReference>
<feature type="region of interest" description="Disordered" evidence="6">
    <location>
        <begin position="1"/>
        <end position="37"/>
    </location>
</feature>
<feature type="compositionally biased region" description="Polar residues" evidence="6">
    <location>
        <begin position="203"/>
        <end position="216"/>
    </location>
</feature>
<sequence length="469" mass="52494">MALSPSAASPLVGSQRNPYGNRSPSPQQPLSKKDKKRNQYMALSEEMRANFTRDRDVQYREQLITLQKDLNLITHADVNQPEPLDDDPEVIAQNAKNNPYASELSALAGRWYPAFVQEVNMTKEAKELNIININNNHDKKLKMLEDELAYKMQLAETEYNHMINTLRERLTQQLNSRRQRLIKDKEQLDIADTNALLLHPSQFTITNPASPAGQTSRKTRTTRRGDHDLNGLGESSNKRKRKFVEEDVGSPVRNGTSTPAGRGGRPGDTLAQQQHPVYSIESLFTEKELNFQSHQAQIATRHFFSTSQKEIDASKQGKRRKGDDGDAIPADTDSSVENDDEPGSTGMERTASQNVHVTRSTRTNGGMSGLAILSEMADKTATRPALPYATLHSHQAKNGTFLPNASRLGDHEIEEDLQKLIDIQSREGDALDEELAREATAPTTVSRSLMAPDFPVWLDVHLREVDPRT</sequence>
<protein>
    <recommendedName>
        <fullName evidence="9">Deacetylase complex subunit Sds3</fullName>
    </recommendedName>
</protein>
<dbReference type="SMART" id="SM01401">
    <property type="entry name" value="Sds3"/>
    <property type="match status" value="1"/>
</dbReference>
<evidence type="ECO:0000256" key="5">
    <source>
        <dbReference type="ARBA" id="ARBA00023242"/>
    </source>
</evidence>
<dbReference type="AlphaFoldDB" id="A0A0N1NXN7"/>
<organism evidence="7 8">
    <name type="scientific">Cyphellophora attinorum</name>
    <dbReference type="NCBI Taxonomy" id="1664694"/>
    <lineage>
        <taxon>Eukaryota</taxon>
        <taxon>Fungi</taxon>
        <taxon>Dikarya</taxon>
        <taxon>Ascomycota</taxon>
        <taxon>Pezizomycotina</taxon>
        <taxon>Eurotiomycetes</taxon>
        <taxon>Chaetothyriomycetidae</taxon>
        <taxon>Chaetothyriales</taxon>
        <taxon>Cyphellophoraceae</taxon>
        <taxon>Cyphellophora</taxon>
    </lineage>
</organism>
<keyword evidence="8" id="KW-1185">Reference proteome</keyword>
<feature type="region of interest" description="Disordered" evidence="6">
    <location>
        <begin position="307"/>
        <end position="363"/>
    </location>
</feature>
<keyword evidence="4" id="KW-0804">Transcription</keyword>
<evidence type="ECO:0000256" key="2">
    <source>
        <dbReference type="ARBA" id="ARBA00022491"/>
    </source>
</evidence>
<dbReference type="InterPro" id="IPR013907">
    <property type="entry name" value="Sds3"/>
</dbReference>
<comment type="subcellular location">
    <subcellularLocation>
        <location evidence="1">Nucleus</location>
    </subcellularLocation>
</comment>
<name>A0A0N1NXN7_9EURO</name>
<dbReference type="RefSeq" id="XP_017995536.1">
    <property type="nucleotide sequence ID" value="XM_018144911.1"/>
</dbReference>
<evidence type="ECO:0008006" key="9">
    <source>
        <dbReference type="Google" id="ProtNLM"/>
    </source>
</evidence>
<dbReference type="PANTHER" id="PTHR21964">
    <property type="entry name" value="BREAST CANCER METASTASIS-SUPPRESSOR 1"/>
    <property type="match status" value="1"/>
</dbReference>
<feature type="compositionally biased region" description="Polar residues" evidence="6">
    <location>
        <begin position="12"/>
        <end position="30"/>
    </location>
</feature>
<feature type="compositionally biased region" description="Polar residues" evidence="6">
    <location>
        <begin position="350"/>
        <end position="363"/>
    </location>
</feature>
<evidence type="ECO:0000313" key="7">
    <source>
        <dbReference type="EMBL" id="KPI35573.1"/>
    </source>
</evidence>
<accession>A0A0N1NXN7</accession>
<gene>
    <name evidence="7" type="ORF">AB675_4750</name>
</gene>
<dbReference type="STRING" id="1664694.A0A0N1NXN7"/>
<dbReference type="OrthoDB" id="70376at2759"/>
<proteinExistence type="predicted"/>
<dbReference type="GeneID" id="28736790"/>
<keyword evidence="2" id="KW-0678">Repressor</keyword>
<keyword evidence="3" id="KW-0805">Transcription regulation</keyword>
<keyword evidence="5" id="KW-0539">Nucleus</keyword>
<evidence type="ECO:0000256" key="4">
    <source>
        <dbReference type="ARBA" id="ARBA00023163"/>
    </source>
</evidence>
<comment type="caution">
    <text evidence="7">The sequence shown here is derived from an EMBL/GenBank/DDBJ whole genome shotgun (WGS) entry which is preliminary data.</text>
</comment>
<evidence type="ECO:0000256" key="6">
    <source>
        <dbReference type="SAM" id="MobiDB-lite"/>
    </source>
</evidence>
<dbReference type="GO" id="GO:0005654">
    <property type="term" value="C:nucleoplasm"/>
    <property type="evidence" value="ECO:0007669"/>
    <property type="project" value="UniProtKB-ARBA"/>
</dbReference>
<dbReference type="EMBL" id="LFJN01000038">
    <property type="protein sequence ID" value="KPI35573.1"/>
    <property type="molecule type" value="Genomic_DNA"/>
</dbReference>
<dbReference type="VEuPathDB" id="FungiDB:AB675_4750"/>
<evidence type="ECO:0000256" key="1">
    <source>
        <dbReference type="ARBA" id="ARBA00004123"/>
    </source>
</evidence>